<reference evidence="2" key="1">
    <citation type="journal article" date="2015" name="G3 (Bethesda)">
        <title>A Dynamic Mobile DNA Family in the Yeast Mitochondrial Genome.</title>
        <authorList>
            <person name="Wu B."/>
            <person name="Hao W."/>
        </authorList>
    </citation>
    <scope>NUCLEOTIDE SEQUENCE</scope>
    <source>
        <strain evidence="2">UWOPS03-461.4</strain>
    </source>
</reference>
<sequence length="124" mass="15079">MVGVPIIIFNNNWDPNFFLFISFGRTPSGSAPRGGPDYYYIMLFNLLLFLIYIYFMSLIMLFMHYLYYMINYFMIIMYWLYYKIYTMCATYLFNITVIITHPTLRTRGPGFVRNRDLYIYKSKM</sequence>
<feature type="transmembrane region" description="Helical" evidence="1">
    <location>
        <begin position="38"/>
        <end position="68"/>
    </location>
</feature>
<name>A0A0H3WHI7_YEASX</name>
<gene>
    <name evidence="2" type="primary">orf124</name>
</gene>
<dbReference type="AlphaFoldDB" id="A0A0H3WHI7"/>
<protein>
    <submittedName>
        <fullName evidence="2">Uncharacterized protein</fullName>
    </submittedName>
</protein>
<keyword evidence="1" id="KW-0472">Membrane</keyword>
<organism evidence="2">
    <name type="scientific">Saccharomyces cerevisiae</name>
    <name type="common">Baker's yeast</name>
    <dbReference type="NCBI Taxonomy" id="4932"/>
    <lineage>
        <taxon>Eukaryota</taxon>
        <taxon>Fungi</taxon>
        <taxon>Dikarya</taxon>
        <taxon>Ascomycota</taxon>
        <taxon>Saccharomycotina</taxon>
        <taxon>Saccharomycetes</taxon>
        <taxon>Saccharomycetales</taxon>
        <taxon>Saccharomycetaceae</taxon>
        <taxon>Saccharomyces</taxon>
    </lineage>
</organism>
<keyword evidence="1" id="KW-1133">Transmembrane helix</keyword>
<dbReference type="EMBL" id="KP712804">
    <property type="protein sequence ID" value="AKL83087.1"/>
    <property type="molecule type" value="Genomic_DNA"/>
</dbReference>
<evidence type="ECO:0000313" key="2">
    <source>
        <dbReference type="EMBL" id="AKL83087.1"/>
    </source>
</evidence>
<keyword evidence="2" id="KW-0496">Mitochondrion</keyword>
<keyword evidence="1" id="KW-0812">Transmembrane</keyword>
<evidence type="ECO:0000256" key="1">
    <source>
        <dbReference type="SAM" id="Phobius"/>
    </source>
</evidence>
<accession>A0A0H3WHI7</accession>
<proteinExistence type="predicted"/>
<feature type="transmembrane region" description="Helical" evidence="1">
    <location>
        <begin position="80"/>
        <end position="99"/>
    </location>
</feature>
<geneLocation type="mitochondrion" evidence="2"/>